<dbReference type="PANTHER" id="PTHR11361:SF34">
    <property type="entry name" value="DNA MISMATCH REPAIR PROTEIN MSH1, MITOCHONDRIAL"/>
    <property type="match status" value="1"/>
</dbReference>
<keyword evidence="1" id="KW-0547">Nucleotide-binding</keyword>
<gene>
    <name evidence="5" type="ORF">SAMN04487894_1313</name>
</gene>
<name>A0A1G7BM15_NIADE</name>
<dbReference type="InterPro" id="IPR036187">
    <property type="entry name" value="DNA_mismatch_repair_MutS_sf"/>
</dbReference>
<evidence type="ECO:0000313" key="5">
    <source>
        <dbReference type="EMBL" id="SDE27730.1"/>
    </source>
</evidence>
<sequence>MTSNHQITDLNILTEILPVFNYTNNPFAEQVLSELLIQPLPSIAHIGERQQILKGFVKNYPFLKSYNYSRAAFAEVYQFIQTQDRPFSGSSIFTSKAQKREQQVLMNAYAQFVLFFEELLRKWITMINLSVFPGTYKAALETIHQQLTDFDLPYYAGLINEQQFGEKAVKQLSAKVIARKQDGGWQRFWPVFFRFEAYTSISLAVVRKGFAFPALGTGPIAIRDLYHPLLNEPVKNDIVLAKNVGLLTGPNMAGKSTLLKAIGLCVFLAHTGVAVPASAAEIPFFDHIAVFINHRDDLQNGYSHFMYEIKNLKHLILEAAAGKRCFAVFDELFKGTNSADALAITCSTLEGMHRFEDSCFFVSTHLHELKTQPVVTSNTVHVLHIDCIIENGSPRFTYKLEDGWSDLKIGRLLFEAEGLYELLRKHSSS</sequence>
<evidence type="ECO:0000256" key="2">
    <source>
        <dbReference type="ARBA" id="ARBA00022840"/>
    </source>
</evidence>
<organism evidence="5 6">
    <name type="scientific">Niabella drilacis (strain DSM 25811 / CCM 8410 / CCUG 62505 / LMG 26954 / E90)</name>
    <dbReference type="NCBI Taxonomy" id="1285928"/>
    <lineage>
        <taxon>Bacteria</taxon>
        <taxon>Pseudomonadati</taxon>
        <taxon>Bacteroidota</taxon>
        <taxon>Chitinophagia</taxon>
        <taxon>Chitinophagales</taxon>
        <taxon>Chitinophagaceae</taxon>
        <taxon>Niabella</taxon>
    </lineage>
</organism>
<dbReference type="SMART" id="SM00534">
    <property type="entry name" value="MUTSac"/>
    <property type="match status" value="1"/>
</dbReference>
<dbReference type="GO" id="GO:0030983">
    <property type="term" value="F:mismatched DNA binding"/>
    <property type="evidence" value="ECO:0007669"/>
    <property type="project" value="InterPro"/>
</dbReference>
<dbReference type="GO" id="GO:0005524">
    <property type="term" value="F:ATP binding"/>
    <property type="evidence" value="ECO:0007669"/>
    <property type="project" value="UniProtKB-KW"/>
</dbReference>
<keyword evidence="2" id="KW-0067">ATP-binding</keyword>
<dbReference type="STRING" id="1285928.SAMN04487894_1313"/>
<dbReference type="RefSeq" id="WP_090393563.1">
    <property type="nucleotide sequence ID" value="NZ_FMZO01000031.1"/>
</dbReference>
<evidence type="ECO:0000313" key="6">
    <source>
        <dbReference type="Proteomes" id="UP000198757"/>
    </source>
</evidence>
<proteinExistence type="predicted"/>
<evidence type="ECO:0000259" key="4">
    <source>
        <dbReference type="SMART" id="SM00534"/>
    </source>
</evidence>
<dbReference type="PANTHER" id="PTHR11361">
    <property type="entry name" value="DNA MISMATCH REPAIR PROTEIN MUTS FAMILY MEMBER"/>
    <property type="match status" value="1"/>
</dbReference>
<dbReference type="InterPro" id="IPR000432">
    <property type="entry name" value="DNA_mismatch_repair_MutS_C"/>
</dbReference>
<dbReference type="InterPro" id="IPR045076">
    <property type="entry name" value="MutS"/>
</dbReference>
<keyword evidence="6" id="KW-1185">Reference proteome</keyword>
<dbReference type="EMBL" id="FMZO01000031">
    <property type="protein sequence ID" value="SDE27730.1"/>
    <property type="molecule type" value="Genomic_DNA"/>
</dbReference>
<evidence type="ECO:0000256" key="3">
    <source>
        <dbReference type="ARBA" id="ARBA00023125"/>
    </source>
</evidence>
<dbReference type="Pfam" id="PF00488">
    <property type="entry name" value="MutS_V"/>
    <property type="match status" value="1"/>
</dbReference>
<dbReference type="SUPFAM" id="SSF48334">
    <property type="entry name" value="DNA repair protein MutS, domain III"/>
    <property type="match status" value="1"/>
</dbReference>
<keyword evidence="3" id="KW-0238">DNA-binding</keyword>
<reference evidence="6" key="1">
    <citation type="submission" date="2016-10" db="EMBL/GenBank/DDBJ databases">
        <authorList>
            <person name="Varghese N."/>
            <person name="Submissions S."/>
        </authorList>
    </citation>
    <scope>NUCLEOTIDE SEQUENCE [LARGE SCALE GENOMIC DNA]</scope>
    <source>
        <strain evidence="6">DSM 25811 / CCM 8410 / LMG 26954 / E90</strain>
    </source>
</reference>
<accession>A0A1G7BM15</accession>
<dbReference type="Proteomes" id="UP000198757">
    <property type="component" value="Unassembled WGS sequence"/>
</dbReference>
<dbReference type="AlphaFoldDB" id="A0A1G7BM15"/>
<dbReference type="GO" id="GO:0140664">
    <property type="term" value="F:ATP-dependent DNA damage sensor activity"/>
    <property type="evidence" value="ECO:0007669"/>
    <property type="project" value="InterPro"/>
</dbReference>
<dbReference type="OrthoDB" id="9802448at2"/>
<feature type="domain" description="DNA mismatch repair proteins mutS family" evidence="4">
    <location>
        <begin position="242"/>
        <end position="428"/>
    </location>
</feature>
<dbReference type="InterPro" id="IPR027417">
    <property type="entry name" value="P-loop_NTPase"/>
</dbReference>
<protein>
    <submittedName>
        <fullName evidence="5">DNA mismatch repair protein MutS</fullName>
    </submittedName>
</protein>
<dbReference type="SUPFAM" id="SSF52540">
    <property type="entry name" value="P-loop containing nucleoside triphosphate hydrolases"/>
    <property type="match status" value="1"/>
</dbReference>
<dbReference type="Gene3D" id="3.40.50.300">
    <property type="entry name" value="P-loop containing nucleotide triphosphate hydrolases"/>
    <property type="match status" value="1"/>
</dbReference>
<dbReference type="GO" id="GO:0006298">
    <property type="term" value="P:mismatch repair"/>
    <property type="evidence" value="ECO:0007669"/>
    <property type="project" value="InterPro"/>
</dbReference>
<evidence type="ECO:0000256" key="1">
    <source>
        <dbReference type="ARBA" id="ARBA00022741"/>
    </source>
</evidence>